<name>A0A8X6LUL2_TRICU</name>
<dbReference type="AlphaFoldDB" id="A0A8X6LUL2"/>
<dbReference type="OrthoDB" id="10056939at2759"/>
<feature type="domain" description="MEIS N-terminal" evidence="2">
    <location>
        <begin position="23"/>
        <end position="55"/>
    </location>
</feature>
<dbReference type="Proteomes" id="UP000887116">
    <property type="component" value="Unassembled WGS sequence"/>
</dbReference>
<sequence length="55" mass="6494">MESEILAENPQYTSDDELDTLIRQEKPYYSPNPELDSLMVQAIQVLRFHLLELEK</sequence>
<proteinExistence type="predicted"/>
<accession>A0A8X6LUL2</accession>
<evidence type="ECO:0000313" key="4">
    <source>
        <dbReference type="Proteomes" id="UP000887116"/>
    </source>
</evidence>
<gene>
    <name evidence="3" type="ORF">TNCT_737421</name>
</gene>
<evidence type="ECO:0000313" key="3">
    <source>
        <dbReference type="EMBL" id="GFR20544.1"/>
    </source>
</evidence>
<keyword evidence="1" id="KW-0539">Nucleus</keyword>
<organism evidence="3 4">
    <name type="scientific">Trichonephila clavata</name>
    <name type="common">Joro spider</name>
    <name type="synonym">Nephila clavata</name>
    <dbReference type="NCBI Taxonomy" id="2740835"/>
    <lineage>
        <taxon>Eukaryota</taxon>
        <taxon>Metazoa</taxon>
        <taxon>Ecdysozoa</taxon>
        <taxon>Arthropoda</taxon>
        <taxon>Chelicerata</taxon>
        <taxon>Arachnida</taxon>
        <taxon>Araneae</taxon>
        <taxon>Araneomorphae</taxon>
        <taxon>Entelegynae</taxon>
        <taxon>Araneoidea</taxon>
        <taxon>Nephilidae</taxon>
        <taxon>Trichonephila</taxon>
    </lineage>
</organism>
<dbReference type="Pfam" id="PF16493">
    <property type="entry name" value="Meis_PKNOX_N"/>
    <property type="match status" value="1"/>
</dbReference>
<protein>
    <recommendedName>
        <fullName evidence="2">MEIS N-terminal domain-containing protein</fullName>
    </recommendedName>
</protein>
<dbReference type="EMBL" id="BMAO01027924">
    <property type="protein sequence ID" value="GFR20544.1"/>
    <property type="molecule type" value="Genomic_DNA"/>
</dbReference>
<evidence type="ECO:0000259" key="2">
    <source>
        <dbReference type="Pfam" id="PF16493"/>
    </source>
</evidence>
<reference evidence="3" key="1">
    <citation type="submission" date="2020-07" db="EMBL/GenBank/DDBJ databases">
        <title>Multicomponent nature underlies the extraordinary mechanical properties of spider dragline silk.</title>
        <authorList>
            <person name="Kono N."/>
            <person name="Nakamura H."/>
            <person name="Mori M."/>
            <person name="Yoshida Y."/>
            <person name="Ohtoshi R."/>
            <person name="Malay A.D."/>
            <person name="Moran D.A.P."/>
            <person name="Tomita M."/>
            <person name="Numata K."/>
            <person name="Arakawa K."/>
        </authorList>
    </citation>
    <scope>NUCLEOTIDE SEQUENCE</scope>
</reference>
<keyword evidence="4" id="KW-1185">Reference proteome</keyword>
<dbReference type="InterPro" id="IPR032453">
    <property type="entry name" value="PKNOX/Meis_N"/>
</dbReference>
<feature type="non-terminal residue" evidence="3">
    <location>
        <position position="1"/>
    </location>
</feature>
<comment type="caution">
    <text evidence="3">The sequence shown here is derived from an EMBL/GenBank/DDBJ whole genome shotgun (WGS) entry which is preliminary data.</text>
</comment>
<evidence type="ECO:0000256" key="1">
    <source>
        <dbReference type="ARBA" id="ARBA00023242"/>
    </source>
</evidence>